<dbReference type="AlphaFoldDB" id="A0AAD9L813"/>
<evidence type="ECO:0000313" key="2">
    <source>
        <dbReference type="Proteomes" id="UP001182556"/>
    </source>
</evidence>
<dbReference type="PANTHER" id="PTHR28037:SF1">
    <property type="entry name" value="ALCOHOL O-ACETYLTRANSFERASE 1-RELATED"/>
    <property type="match status" value="1"/>
</dbReference>
<accession>A0AAD9L813</accession>
<organism evidence="1 2">
    <name type="scientific">Papiliotrema laurentii</name>
    <name type="common">Cryptococcus laurentii</name>
    <dbReference type="NCBI Taxonomy" id="5418"/>
    <lineage>
        <taxon>Eukaryota</taxon>
        <taxon>Fungi</taxon>
        <taxon>Dikarya</taxon>
        <taxon>Basidiomycota</taxon>
        <taxon>Agaricomycotina</taxon>
        <taxon>Tremellomycetes</taxon>
        <taxon>Tremellales</taxon>
        <taxon>Rhynchogastremaceae</taxon>
        <taxon>Papiliotrema</taxon>
    </lineage>
</organism>
<sequence>MPTQTRRPRRNVGYPQPVGILAEYPSPGALPTETFLSKRIAELQEHFPLLYAELCGVDTRAPFFRQRERTWSADDIMHRARYQVDARKEDVLQGELQRMGERSNPLWHIGLHTNEVSGAAYLTLSVDHMLVDGKGLFILFSALLATDISDLPYESIPSIPLLEETIDIRPGFMFITSIMLEELIAPKLPAWIRRSVVGTPSWPHVVSRSPALCDPQISLLDLSLDLSSLKARGKACGVPTLHPILKLAYVVALWHVLHEESFKVQTPGSVRSSKLGHSHCTANYTSSLVLDMMARPDLDFWEEARRISRYMSSATGKKRALEHMGALAYVPDPDPAASKRQPDRPTGWEDFLGGKLDRLETPSMSAVISNIGKVDLPQGAIDLIWGQGASPFAGPIEVNVVSHQAGMRATAVWREGAMISKDKVVEVNRVWERVLSRLSEEREWTFHDLVE</sequence>
<dbReference type="InterPro" id="IPR052058">
    <property type="entry name" value="Alcohol_O-acetyltransferase"/>
</dbReference>
<gene>
    <name evidence="1" type="ORF">DB88DRAFT_471811</name>
</gene>
<dbReference type="Proteomes" id="UP001182556">
    <property type="component" value="Unassembled WGS sequence"/>
</dbReference>
<evidence type="ECO:0000313" key="1">
    <source>
        <dbReference type="EMBL" id="KAK1925824.1"/>
    </source>
</evidence>
<dbReference type="PANTHER" id="PTHR28037">
    <property type="entry name" value="ALCOHOL O-ACETYLTRANSFERASE 1-RELATED"/>
    <property type="match status" value="1"/>
</dbReference>
<dbReference type="EMBL" id="JAODAN010000003">
    <property type="protein sequence ID" value="KAK1925824.1"/>
    <property type="molecule type" value="Genomic_DNA"/>
</dbReference>
<proteinExistence type="predicted"/>
<protein>
    <submittedName>
        <fullName evidence="1">Uncharacterized protein</fullName>
    </submittedName>
</protein>
<comment type="caution">
    <text evidence="1">The sequence shown here is derived from an EMBL/GenBank/DDBJ whole genome shotgun (WGS) entry which is preliminary data.</text>
</comment>
<name>A0AAD9L813_PAPLA</name>
<keyword evidence="2" id="KW-1185">Reference proteome</keyword>
<reference evidence="1" key="1">
    <citation type="submission" date="2023-02" db="EMBL/GenBank/DDBJ databases">
        <title>Identification and recombinant expression of a fungal hydrolase from Papiliotrema laurentii that hydrolyzes apple cutin and clears colloidal polyester polyurethane.</title>
        <authorList>
            <consortium name="DOE Joint Genome Institute"/>
            <person name="Roman V.A."/>
            <person name="Bojanowski C."/>
            <person name="Crable B.R."/>
            <person name="Wagner D.N."/>
            <person name="Hung C.S."/>
            <person name="Nadeau L.J."/>
            <person name="Schratz L."/>
            <person name="Haridas S."/>
            <person name="Pangilinan J."/>
            <person name="Lipzen A."/>
            <person name="Na H."/>
            <person name="Yan M."/>
            <person name="Ng V."/>
            <person name="Grigoriev I.V."/>
            <person name="Spatafora J.W."/>
            <person name="Barlow D."/>
            <person name="Biffinger J."/>
            <person name="Kelley-Loughnane N."/>
            <person name="Varaljay V.A."/>
            <person name="Crookes-Goodson W.J."/>
        </authorList>
    </citation>
    <scope>NUCLEOTIDE SEQUENCE</scope>
    <source>
        <strain evidence="1">5307AH</strain>
    </source>
</reference>